<gene>
    <name evidence="1" type="ORF">A5635_10955</name>
</gene>
<accession>A0A1A3UTD0</accession>
<dbReference type="AlphaFoldDB" id="A0A1A3UTD0"/>
<sequence length="245" mass="27128">MPEVLGLPELNSDLSLKLDANDGDVIGPVEANEFVVEHLWEVPRGGITWRPSISLNKVSISSYLTESRLVYICANYRKFRARIVGGFTGGESTSGRTFAKTTDGAALVGELRFPWILAWEWQGTTLRFLVASNSTHPAPKPYYFALRISIMLRKRRDLQALTGVLTSRIAAYRLADSSPKDEATVEHLRELVAGRMVSERIPTRLDYLYGSDFSPEVGIPGSMPWGLGMEYAPSAPPSQVLSHDN</sequence>
<evidence type="ECO:0000313" key="2">
    <source>
        <dbReference type="Proteomes" id="UP000093819"/>
    </source>
</evidence>
<dbReference type="EMBL" id="LZLR01000244">
    <property type="protein sequence ID" value="OBK13880.1"/>
    <property type="molecule type" value="Genomic_DNA"/>
</dbReference>
<evidence type="ECO:0000313" key="1">
    <source>
        <dbReference type="EMBL" id="OBK13880.1"/>
    </source>
</evidence>
<comment type="caution">
    <text evidence="1">The sequence shown here is derived from an EMBL/GenBank/DDBJ whole genome shotgun (WGS) entry which is preliminary data.</text>
</comment>
<name>A0A1A3UTD0_MYCAS</name>
<proteinExistence type="predicted"/>
<reference evidence="1 2" key="1">
    <citation type="submission" date="2016-06" db="EMBL/GenBank/DDBJ databases">
        <authorList>
            <person name="Kjaerup R.B."/>
            <person name="Dalgaard T.S."/>
            <person name="Juul-Madsen H.R."/>
        </authorList>
    </citation>
    <scope>NUCLEOTIDE SEQUENCE [LARGE SCALE GENOMIC DNA]</scope>
    <source>
        <strain evidence="1 2">1245335.1</strain>
    </source>
</reference>
<organism evidence="1 2">
    <name type="scientific">Mycobacterium asiaticum</name>
    <dbReference type="NCBI Taxonomy" id="1790"/>
    <lineage>
        <taxon>Bacteria</taxon>
        <taxon>Bacillati</taxon>
        <taxon>Actinomycetota</taxon>
        <taxon>Actinomycetes</taxon>
        <taxon>Mycobacteriales</taxon>
        <taxon>Mycobacteriaceae</taxon>
        <taxon>Mycobacterium</taxon>
    </lineage>
</organism>
<dbReference type="Proteomes" id="UP000093819">
    <property type="component" value="Unassembled WGS sequence"/>
</dbReference>
<protein>
    <submittedName>
        <fullName evidence="1">Uncharacterized protein</fullName>
    </submittedName>
</protein>